<dbReference type="Proteomes" id="UP000682877">
    <property type="component" value="Chromosome 6"/>
</dbReference>
<name>A0A8S2ALF4_ARAAE</name>
<feature type="domain" description="RRM" evidence="3">
    <location>
        <begin position="41"/>
        <end position="119"/>
    </location>
</feature>
<dbReference type="FunFam" id="3.30.70.330:FF:000753">
    <property type="entry name" value="Serine/arginine-rich SC35-like splicing factor SCL28"/>
    <property type="match status" value="1"/>
</dbReference>
<proteinExistence type="predicted"/>
<feature type="compositionally biased region" description="Low complexity" evidence="2">
    <location>
        <begin position="1"/>
        <end position="13"/>
    </location>
</feature>
<dbReference type="InterPro" id="IPR012677">
    <property type="entry name" value="Nucleotide-bd_a/b_plait_sf"/>
</dbReference>
<dbReference type="InterPro" id="IPR035979">
    <property type="entry name" value="RBD_domain_sf"/>
</dbReference>
<dbReference type="Gene3D" id="3.30.70.330">
    <property type="match status" value="1"/>
</dbReference>
<dbReference type="PANTHER" id="PTHR48034">
    <property type="entry name" value="TRANSFORMER-2 SEX-DETERMINING PROTEIN-RELATED"/>
    <property type="match status" value="1"/>
</dbReference>
<organism evidence="4 5">
    <name type="scientific">Arabidopsis arenosa</name>
    <name type="common">Sand rock-cress</name>
    <name type="synonym">Cardaminopsis arenosa</name>
    <dbReference type="NCBI Taxonomy" id="38785"/>
    <lineage>
        <taxon>Eukaryota</taxon>
        <taxon>Viridiplantae</taxon>
        <taxon>Streptophyta</taxon>
        <taxon>Embryophyta</taxon>
        <taxon>Tracheophyta</taxon>
        <taxon>Spermatophyta</taxon>
        <taxon>Magnoliopsida</taxon>
        <taxon>eudicotyledons</taxon>
        <taxon>Gunneridae</taxon>
        <taxon>Pentapetalae</taxon>
        <taxon>rosids</taxon>
        <taxon>malvids</taxon>
        <taxon>Brassicales</taxon>
        <taxon>Brassicaceae</taxon>
        <taxon>Camelineae</taxon>
        <taxon>Arabidopsis</taxon>
    </lineage>
</organism>
<dbReference type="AlphaFoldDB" id="A0A8S2ALF4"/>
<reference evidence="4" key="1">
    <citation type="submission" date="2021-01" db="EMBL/GenBank/DDBJ databases">
        <authorList>
            <person name="Bezrukov I."/>
        </authorList>
    </citation>
    <scope>NUCLEOTIDE SEQUENCE</scope>
</reference>
<accession>A0A8S2ALF4</accession>
<evidence type="ECO:0000313" key="4">
    <source>
        <dbReference type="EMBL" id="CAE6109229.1"/>
    </source>
</evidence>
<evidence type="ECO:0000256" key="2">
    <source>
        <dbReference type="SAM" id="MobiDB-lite"/>
    </source>
</evidence>
<dbReference type="PROSITE" id="PS50102">
    <property type="entry name" value="RRM"/>
    <property type="match status" value="1"/>
</dbReference>
<feature type="region of interest" description="Disordered" evidence="2">
    <location>
        <begin position="1"/>
        <end position="49"/>
    </location>
</feature>
<sequence>MARARSQSRSYSPRPRERKSYDDNRHRERPSSRDQESSGPSGLLIRNLPLDARPNDLRDSFERFGPLKDIYLPRNYYTGEPRGFGFVKYCNAEDAAEAMKRMNHKVIGGREITIVFAEENRKTPQEMLVDTGTTRGLHRDHQGVDIVLIHVRVLLQGETQGTDTIKYERRICTLLEGQDLFPVPLCPKMRGNTSLAMCLEAQGETVEVLERKECLLQLSLEVCQGHALDP</sequence>
<keyword evidence="5" id="KW-1185">Reference proteome</keyword>
<feature type="compositionally biased region" description="Basic and acidic residues" evidence="2">
    <location>
        <begin position="14"/>
        <end position="36"/>
    </location>
</feature>
<dbReference type="EMBL" id="LR999456">
    <property type="protein sequence ID" value="CAE6109229.1"/>
    <property type="molecule type" value="Genomic_DNA"/>
</dbReference>
<keyword evidence="1" id="KW-0694">RNA-binding</keyword>
<dbReference type="SUPFAM" id="SSF54928">
    <property type="entry name" value="RNA-binding domain, RBD"/>
    <property type="match status" value="1"/>
</dbReference>
<evidence type="ECO:0000313" key="5">
    <source>
        <dbReference type="Proteomes" id="UP000682877"/>
    </source>
</evidence>
<evidence type="ECO:0000259" key="3">
    <source>
        <dbReference type="PROSITE" id="PS50102"/>
    </source>
</evidence>
<dbReference type="Pfam" id="PF00076">
    <property type="entry name" value="RRM_1"/>
    <property type="match status" value="1"/>
</dbReference>
<dbReference type="InterPro" id="IPR000504">
    <property type="entry name" value="RRM_dom"/>
</dbReference>
<gene>
    <name evidence="4" type="ORF">AARE701A_LOCUS15601</name>
</gene>
<protein>
    <recommendedName>
        <fullName evidence="3">RRM domain-containing protein</fullName>
    </recommendedName>
</protein>
<evidence type="ECO:0000256" key="1">
    <source>
        <dbReference type="PROSITE-ProRule" id="PRU00176"/>
    </source>
</evidence>
<dbReference type="InterPro" id="IPR050441">
    <property type="entry name" value="RBM"/>
</dbReference>
<dbReference type="GO" id="GO:0003723">
    <property type="term" value="F:RNA binding"/>
    <property type="evidence" value="ECO:0007669"/>
    <property type="project" value="UniProtKB-UniRule"/>
</dbReference>
<dbReference type="SMART" id="SM00360">
    <property type="entry name" value="RRM"/>
    <property type="match status" value="1"/>
</dbReference>